<dbReference type="InterPro" id="IPR025671">
    <property type="entry name" value="HXXEE"/>
</dbReference>
<keyword evidence="1" id="KW-0472">Membrane</keyword>
<name>A0ABU0AT01_9BACI</name>
<feature type="transmembrane region" description="Helical" evidence="1">
    <location>
        <begin position="59"/>
        <end position="77"/>
    </location>
</feature>
<comment type="caution">
    <text evidence="2">The sequence shown here is derived from an EMBL/GenBank/DDBJ whole genome shotgun (WGS) entry which is preliminary data.</text>
</comment>
<dbReference type="Proteomes" id="UP001238088">
    <property type="component" value="Unassembled WGS sequence"/>
</dbReference>
<keyword evidence="2" id="KW-0418">Kinase</keyword>
<feature type="transmembrane region" description="Helical" evidence="1">
    <location>
        <begin position="83"/>
        <end position="102"/>
    </location>
</feature>
<reference evidence="2 3" key="1">
    <citation type="submission" date="2023-07" db="EMBL/GenBank/DDBJ databases">
        <title>Genomic Encyclopedia of Type Strains, Phase IV (KMG-IV): sequencing the most valuable type-strain genomes for metagenomic binning, comparative biology and taxonomic classification.</title>
        <authorList>
            <person name="Goeker M."/>
        </authorList>
    </citation>
    <scope>NUCLEOTIDE SEQUENCE [LARGE SCALE GENOMIC DNA]</scope>
    <source>
        <strain evidence="2 3">DSM 23494</strain>
    </source>
</reference>
<accession>A0ABU0AT01</accession>
<keyword evidence="1" id="KW-0812">Transmembrane</keyword>
<evidence type="ECO:0000313" key="2">
    <source>
        <dbReference type="EMBL" id="MDQ0273558.1"/>
    </source>
</evidence>
<keyword evidence="2" id="KW-0808">Transferase</keyword>
<feature type="transmembrane region" description="Helical" evidence="1">
    <location>
        <begin position="138"/>
        <end position="159"/>
    </location>
</feature>
<dbReference type="RefSeq" id="WP_307479820.1">
    <property type="nucleotide sequence ID" value="NZ_JAUSUB010000043.1"/>
</dbReference>
<dbReference type="EMBL" id="JAUSUB010000043">
    <property type="protein sequence ID" value="MDQ0273558.1"/>
    <property type="molecule type" value="Genomic_DNA"/>
</dbReference>
<protein>
    <submittedName>
        <fullName evidence="2">K+-sensing histidine kinase KdpD</fullName>
    </submittedName>
</protein>
<evidence type="ECO:0000256" key="1">
    <source>
        <dbReference type="SAM" id="Phobius"/>
    </source>
</evidence>
<feature type="transmembrane region" description="Helical" evidence="1">
    <location>
        <begin position="6"/>
        <end position="29"/>
    </location>
</feature>
<gene>
    <name evidence="2" type="ORF">J2S17_005490</name>
</gene>
<dbReference type="Pfam" id="PF13787">
    <property type="entry name" value="HXXEE"/>
    <property type="match status" value="1"/>
</dbReference>
<proteinExistence type="predicted"/>
<keyword evidence="1" id="KW-1133">Transmembrane helix</keyword>
<organism evidence="2 3">
    <name type="scientific">Cytobacillus purgationiresistens</name>
    <dbReference type="NCBI Taxonomy" id="863449"/>
    <lineage>
        <taxon>Bacteria</taxon>
        <taxon>Bacillati</taxon>
        <taxon>Bacillota</taxon>
        <taxon>Bacilli</taxon>
        <taxon>Bacillales</taxon>
        <taxon>Bacillaceae</taxon>
        <taxon>Cytobacillus</taxon>
    </lineage>
</organism>
<feature type="transmembrane region" description="Helical" evidence="1">
    <location>
        <begin position="109"/>
        <end position="132"/>
    </location>
</feature>
<dbReference type="GO" id="GO:0016301">
    <property type="term" value="F:kinase activity"/>
    <property type="evidence" value="ECO:0007669"/>
    <property type="project" value="UniProtKB-KW"/>
</dbReference>
<keyword evidence="3" id="KW-1185">Reference proteome</keyword>
<evidence type="ECO:0000313" key="3">
    <source>
        <dbReference type="Proteomes" id="UP001238088"/>
    </source>
</evidence>
<sequence>MIEYLFIGMFLVVFMLHNFEEIILIESWFKNTYPKVKHRIPNRISTEVDKMKRTTAAQFSIDVLILFIIAIVLIGLTLLTNNYILFLGLNLFFALNIFIHPIQSLLLKAYVPGLISTILIVFPYNLFFFYIFIREDLIDWLSVLYCIPIIILLVGVLVISQSFSRKLLKNE</sequence>